<dbReference type="InterPro" id="IPR037523">
    <property type="entry name" value="VOC_core"/>
</dbReference>
<dbReference type="Pfam" id="PF13669">
    <property type="entry name" value="Glyoxalase_4"/>
    <property type="match status" value="1"/>
</dbReference>
<evidence type="ECO:0000256" key="1">
    <source>
        <dbReference type="ARBA" id="ARBA00022723"/>
    </source>
</evidence>
<dbReference type="InterPro" id="IPR029068">
    <property type="entry name" value="Glyas_Bleomycin-R_OHBP_Dase"/>
</dbReference>
<dbReference type="PANTHER" id="PTHR43048:SF3">
    <property type="entry name" value="METHYLMALONYL-COA EPIMERASE, MITOCHONDRIAL"/>
    <property type="match status" value="1"/>
</dbReference>
<sequence>MSRSDSWRLIRRRSERNSLRTPGTDRARLGSADFRSCPSASREMRARFWTHSGLESEGLGTPNSTGKDHKLARITGINHIAFAVKDLPAALDNAINVLGGEMMMEFESIEDRYQGACVRFGVSIMSFISSNDPDSFISKFVERHGNGIQHIGLEIDDIEEYVTELESKGVKLDKTEMEDDDYQEALVGPKTGNGVVLQLTGWKAGPFDATYDGCERLCQKYSQNPKLNLLAGNQLRKE</sequence>
<evidence type="ECO:0000313" key="3">
    <source>
        <dbReference type="EMBL" id="MXY32534.1"/>
    </source>
</evidence>
<dbReference type="GO" id="GO:0046491">
    <property type="term" value="P:L-methylmalonyl-CoA metabolic process"/>
    <property type="evidence" value="ECO:0007669"/>
    <property type="project" value="TreeGrafter"/>
</dbReference>
<dbReference type="GO" id="GO:0046872">
    <property type="term" value="F:metal ion binding"/>
    <property type="evidence" value="ECO:0007669"/>
    <property type="project" value="UniProtKB-KW"/>
</dbReference>
<comment type="caution">
    <text evidence="3">The sequence shown here is derived from an EMBL/GenBank/DDBJ whole genome shotgun (WGS) entry which is preliminary data.</text>
</comment>
<proteinExistence type="predicted"/>
<organism evidence="3">
    <name type="scientific">Boseongicola sp. SB0664_bin_43</name>
    <dbReference type="NCBI Taxonomy" id="2604844"/>
    <lineage>
        <taxon>Bacteria</taxon>
        <taxon>Pseudomonadati</taxon>
        <taxon>Pseudomonadota</taxon>
        <taxon>Alphaproteobacteria</taxon>
        <taxon>Rhodobacterales</taxon>
        <taxon>Paracoccaceae</taxon>
        <taxon>Boseongicola</taxon>
    </lineage>
</organism>
<dbReference type="AlphaFoldDB" id="A0A6B0XV32"/>
<dbReference type="InterPro" id="IPR051785">
    <property type="entry name" value="MMCE/EMCE_epimerase"/>
</dbReference>
<dbReference type="EMBL" id="VXRY01000010">
    <property type="protein sequence ID" value="MXY32534.1"/>
    <property type="molecule type" value="Genomic_DNA"/>
</dbReference>
<name>A0A6B0XV32_9RHOB</name>
<keyword evidence="1" id="KW-0479">Metal-binding</keyword>
<feature type="domain" description="VOC" evidence="2">
    <location>
        <begin position="76"/>
        <end position="200"/>
    </location>
</feature>
<dbReference type="GO" id="GO:0004493">
    <property type="term" value="F:methylmalonyl-CoA epimerase activity"/>
    <property type="evidence" value="ECO:0007669"/>
    <property type="project" value="TreeGrafter"/>
</dbReference>
<dbReference type="SUPFAM" id="SSF54593">
    <property type="entry name" value="Glyoxalase/Bleomycin resistance protein/Dihydroxybiphenyl dioxygenase"/>
    <property type="match status" value="1"/>
</dbReference>
<dbReference type="PROSITE" id="PS51819">
    <property type="entry name" value="VOC"/>
    <property type="match status" value="1"/>
</dbReference>
<protein>
    <recommendedName>
        <fullName evidence="2">VOC domain-containing protein</fullName>
    </recommendedName>
</protein>
<evidence type="ECO:0000259" key="2">
    <source>
        <dbReference type="PROSITE" id="PS51819"/>
    </source>
</evidence>
<gene>
    <name evidence="3" type="ORF">F4Y60_00270</name>
</gene>
<accession>A0A6B0XV32</accession>
<dbReference type="PANTHER" id="PTHR43048">
    <property type="entry name" value="METHYLMALONYL-COA EPIMERASE"/>
    <property type="match status" value="1"/>
</dbReference>
<reference evidence="3" key="1">
    <citation type="submission" date="2019-09" db="EMBL/GenBank/DDBJ databases">
        <title>Characterisation of the sponge microbiome using genome-centric metagenomics.</title>
        <authorList>
            <person name="Engelberts J.P."/>
            <person name="Robbins S.J."/>
            <person name="De Goeij J.M."/>
            <person name="Aranda M."/>
            <person name="Bell S.C."/>
            <person name="Webster N.S."/>
        </authorList>
    </citation>
    <scope>NUCLEOTIDE SEQUENCE</scope>
    <source>
        <strain evidence="3">SB0664_bin_43</strain>
    </source>
</reference>
<dbReference type="Gene3D" id="3.10.180.10">
    <property type="entry name" value="2,3-Dihydroxybiphenyl 1,2-Dioxygenase, domain 1"/>
    <property type="match status" value="1"/>
</dbReference>